<protein>
    <submittedName>
        <fullName evidence="2">Uncharacterized protein</fullName>
    </submittedName>
</protein>
<keyword evidence="1" id="KW-0472">Membrane</keyword>
<gene>
    <name evidence="2" type="ORF">PXEA_LOCUS25275</name>
</gene>
<evidence type="ECO:0000313" key="3">
    <source>
        <dbReference type="Proteomes" id="UP000784294"/>
    </source>
</evidence>
<evidence type="ECO:0000256" key="1">
    <source>
        <dbReference type="SAM" id="Phobius"/>
    </source>
</evidence>
<feature type="transmembrane region" description="Helical" evidence="1">
    <location>
        <begin position="12"/>
        <end position="29"/>
    </location>
</feature>
<comment type="caution">
    <text evidence="2">The sequence shown here is derived from an EMBL/GenBank/DDBJ whole genome shotgun (WGS) entry which is preliminary data.</text>
</comment>
<name>A0A448X9U5_9PLAT</name>
<organism evidence="2 3">
    <name type="scientific">Protopolystoma xenopodis</name>
    <dbReference type="NCBI Taxonomy" id="117903"/>
    <lineage>
        <taxon>Eukaryota</taxon>
        <taxon>Metazoa</taxon>
        <taxon>Spiralia</taxon>
        <taxon>Lophotrochozoa</taxon>
        <taxon>Platyhelminthes</taxon>
        <taxon>Monogenea</taxon>
        <taxon>Polyopisthocotylea</taxon>
        <taxon>Polystomatidea</taxon>
        <taxon>Polystomatidae</taxon>
        <taxon>Protopolystoma</taxon>
    </lineage>
</organism>
<accession>A0A448X9U5</accession>
<dbReference type="Proteomes" id="UP000784294">
    <property type="component" value="Unassembled WGS sequence"/>
</dbReference>
<proteinExistence type="predicted"/>
<dbReference type="AlphaFoldDB" id="A0A448X9U5"/>
<keyword evidence="3" id="KW-1185">Reference proteome</keyword>
<sequence>MDSTAAETFSTSFSYLVLTAGSGLFRMYFVPSLDLCSWSYFIRKLLNPHSPLSDLTLPDDLQARFISIEYCRDTDRICLGDTIGRIFIYQLPCSDRDYANALIDAPTFSMLDNTLPQSQWSVPGNFTKVPSTPPPAGFGSNA</sequence>
<keyword evidence="1" id="KW-1133">Transmembrane helix</keyword>
<feature type="non-terminal residue" evidence="2">
    <location>
        <position position="142"/>
    </location>
</feature>
<dbReference type="EMBL" id="CAAALY010127020">
    <property type="protein sequence ID" value="VEL31835.1"/>
    <property type="molecule type" value="Genomic_DNA"/>
</dbReference>
<reference evidence="2" key="1">
    <citation type="submission" date="2018-11" db="EMBL/GenBank/DDBJ databases">
        <authorList>
            <consortium name="Pathogen Informatics"/>
        </authorList>
    </citation>
    <scope>NUCLEOTIDE SEQUENCE</scope>
</reference>
<keyword evidence="1" id="KW-0812">Transmembrane</keyword>
<evidence type="ECO:0000313" key="2">
    <source>
        <dbReference type="EMBL" id="VEL31835.1"/>
    </source>
</evidence>